<dbReference type="SUPFAM" id="SSF52540">
    <property type="entry name" value="P-loop containing nucleoside triphosphate hydrolases"/>
    <property type="match status" value="1"/>
</dbReference>
<evidence type="ECO:0000313" key="1">
    <source>
        <dbReference type="EMBL" id="TCK83183.1"/>
    </source>
</evidence>
<evidence type="ECO:0000313" key="2">
    <source>
        <dbReference type="Proteomes" id="UP000294616"/>
    </source>
</evidence>
<sequence length="380" mass="43945">MQFKDIFGQEVLKKRLIQSVQDNRVSHAQLFLGPTGSGSLALAVAYAQYLNCENKQEEDSCGLCPSCRKYIKLIHPDLHFSYPFFAKKKDETAANYMEQWRSIFLKNPYLNLDNWRNHLGEDNKQANINIAECHQIIKKLSLKSYEGAYKVLIMWLPEYLDKQGNALLKLIEEPPANTLFLLVAENQDQILTTILSRTQLIKVNRLKEQEVVEYLLVNKGLNEYKAKQIAYISDGNIQKAQNLIGEEENDHLDLLKTWMNVCVTDRGSDIIEFVENSLAKLGREGQKSFLLYAINMMREALLLKEDLVELVFLPEVEQDFADKFSKRFDYTQIEAVVAEFEKASYHIERNANPKILFLDVSLQIVLFLKYQTLPKGTQYI</sequence>
<dbReference type="PANTHER" id="PTHR11669:SF8">
    <property type="entry name" value="DNA POLYMERASE III SUBUNIT DELTA"/>
    <property type="match status" value="1"/>
</dbReference>
<dbReference type="EMBL" id="SMGO01000002">
    <property type="protein sequence ID" value="TCK83183.1"/>
    <property type="molecule type" value="Genomic_DNA"/>
</dbReference>
<dbReference type="AlphaFoldDB" id="A0A4R1M0M4"/>
<accession>A0A4R1M0M4</accession>
<dbReference type="Pfam" id="PF13177">
    <property type="entry name" value="DNA_pol3_delta2"/>
    <property type="match status" value="1"/>
</dbReference>
<dbReference type="PANTHER" id="PTHR11669">
    <property type="entry name" value="REPLICATION FACTOR C / DNA POLYMERASE III GAMMA-TAU SUBUNIT"/>
    <property type="match status" value="1"/>
</dbReference>
<comment type="caution">
    <text evidence="1">The sequence shown here is derived from an EMBL/GenBank/DDBJ whole genome shotgun (WGS) entry which is preliminary data.</text>
</comment>
<dbReference type="OrthoDB" id="9811073at2"/>
<dbReference type="InterPro" id="IPR027417">
    <property type="entry name" value="P-loop_NTPase"/>
</dbReference>
<keyword evidence="2" id="KW-1185">Reference proteome</keyword>
<proteinExistence type="predicted"/>
<dbReference type="GO" id="GO:0006261">
    <property type="term" value="P:DNA-templated DNA replication"/>
    <property type="evidence" value="ECO:0007669"/>
    <property type="project" value="TreeGrafter"/>
</dbReference>
<protein>
    <submittedName>
        <fullName evidence="1">DNA polymerase-3 subunit delta</fullName>
    </submittedName>
</protein>
<dbReference type="Gene3D" id="3.40.50.300">
    <property type="entry name" value="P-loop containing nucleotide triphosphate hydrolases"/>
    <property type="match status" value="1"/>
</dbReference>
<reference evidence="1 2" key="1">
    <citation type="submission" date="2019-03" db="EMBL/GenBank/DDBJ databases">
        <title>Genomic Encyclopedia of Archaeal and Bacterial Type Strains, Phase II (KMG-II): from individual species to whole genera.</title>
        <authorList>
            <person name="Goeker M."/>
        </authorList>
    </citation>
    <scope>NUCLEOTIDE SEQUENCE [LARGE SCALE GENOMIC DNA]</scope>
    <source>
        <strain evidence="1 2">DSM 22554</strain>
    </source>
</reference>
<dbReference type="Proteomes" id="UP000294616">
    <property type="component" value="Unassembled WGS sequence"/>
</dbReference>
<gene>
    <name evidence="1" type="ORF">C8N28_1773</name>
</gene>
<dbReference type="InterPro" id="IPR050238">
    <property type="entry name" value="DNA_Rep/Repair_Clamp_Loader"/>
</dbReference>
<name>A0A4R1M0M4_9SPHI</name>
<organism evidence="1 2">
    <name type="scientific">Albibacterium bauzanense</name>
    <dbReference type="NCBI Taxonomy" id="653929"/>
    <lineage>
        <taxon>Bacteria</taxon>
        <taxon>Pseudomonadati</taxon>
        <taxon>Bacteroidota</taxon>
        <taxon>Sphingobacteriia</taxon>
        <taxon>Sphingobacteriales</taxon>
        <taxon>Sphingobacteriaceae</taxon>
        <taxon>Albibacterium</taxon>
    </lineage>
</organism>
<dbReference type="RefSeq" id="WP_132223920.1">
    <property type="nucleotide sequence ID" value="NZ_SMGO01000002.1"/>
</dbReference>